<gene>
    <name evidence="7" type="ORF">E1301_Tti013741</name>
</gene>
<organism evidence="7 8">
    <name type="scientific">Triplophysa tibetana</name>
    <dbReference type="NCBI Taxonomy" id="1572043"/>
    <lineage>
        <taxon>Eukaryota</taxon>
        <taxon>Metazoa</taxon>
        <taxon>Chordata</taxon>
        <taxon>Craniata</taxon>
        <taxon>Vertebrata</taxon>
        <taxon>Euteleostomi</taxon>
        <taxon>Actinopterygii</taxon>
        <taxon>Neopterygii</taxon>
        <taxon>Teleostei</taxon>
        <taxon>Ostariophysi</taxon>
        <taxon>Cypriniformes</taxon>
        <taxon>Nemacheilidae</taxon>
        <taxon>Triplophysa</taxon>
    </lineage>
</organism>
<protein>
    <submittedName>
        <fullName evidence="7">Zinc finger protein 185 LIM domain protein</fullName>
    </submittedName>
</protein>
<keyword evidence="3 4" id="KW-0440">LIM domain</keyword>
<dbReference type="PANTHER" id="PTHR15468:SF2">
    <property type="entry name" value="ZINC FINGER PROTEIN 185"/>
    <property type="match status" value="1"/>
</dbReference>
<feature type="compositionally biased region" description="Polar residues" evidence="5">
    <location>
        <begin position="71"/>
        <end position="96"/>
    </location>
</feature>
<evidence type="ECO:0000256" key="2">
    <source>
        <dbReference type="ARBA" id="ARBA00022833"/>
    </source>
</evidence>
<dbReference type="PANTHER" id="PTHR15468">
    <property type="entry name" value="ZNF185"/>
    <property type="match status" value="1"/>
</dbReference>
<dbReference type="EMBL" id="SOYY01000017">
    <property type="protein sequence ID" value="KAA0709127.1"/>
    <property type="molecule type" value="Genomic_DNA"/>
</dbReference>
<evidence type="ECO:0000256" key="3">
    <source>
        <dbReference type="ARBA" id="ARBA00023038"/>
    </source>
</evidence>
<accession>A0A5A9NLQ3</accession>
<dbReference type="SMART" id="SM00132">
    <property type="entry name" value="LIM"/>
    <property type="match status" value="1"/>
</dbReference>
<evidence type="ECO:0000313" key="7">
    <source>
        <dbReference type="EMBL" id="KAA0709127.1"/>
    </source>
</evidence>
<evidence type="ECO:0000259" key="6">
    <source>
        <dbReference type="PROSITE" id="PS50023"/>
    </source>
</evidence>
<evidence type="ECO:0000256" key="4">
    <source>
        <dbReference type="PROSITE-ProRule" id="PRU00125"/>
    </source>
</evidence>
<feature type="domain" description="LIM zinc-binding" evidence="6">
    <location>
        <begin position="441"/>
        <end position="502"/>
    </location>
</feature>
<dbReference type="Gene3D" id="2.10.110.10">
    <property type="entry name" value="Cysteine Rich Protein"/>
    <property type="match status" value="1"/>
</dbReference>
<reference evidence="7 8" key="1">
    <citation type="journal article" date="2019" name="Mol. Ecol. Resour.">
        <title>Chromosome-level genome assembly of Triplophysa tibetana, a fish adapted to the harsh high-altitude environment of the Tibetan Plateau.</title>
        <authorList>
            <person name="Yang X."/>
            <person name="Liu H."/>
            <person name="Ma Z."/>
            <person name="Zou Y."/>
            <person name="Zou M."/>
            <person name="Mao Y."/>
            <person name="Li X."/>
            <person name="Wang H."/>
            <person name="Chen T."/>
            <person name="Wang W."/>
            <person name="Yang R."/>
        </authorList>
    </citation>
    <scope>NUCLEOTIDE SEQUENCE [LARGE SCALE GENOMIC DNA]</scope>
    <source>
        <strain evidence="7">TTIB1903HZAU</strain>
        <tissue evidence="7">Muscle</tissue>
    </source>
</reference>
<dbReference type="GO" id="GO:0046872">
    <property type="term" value="F:metal ion binding"/>
    <property type="evidence" value="ECO:0007669"/>
    <property type="project" value="UniProtKB-KW"/>
</dbReference>
<dbReference type="AlphaFoldDB" id="A0A5A9NLQ3"/>
<dbReference type="Pfam" id="PF00412">
    <property type="entry name" value="LIM"/>
    <property type="match status" value="1"/>
</dbReference>
<proteinExistence type="predicted"/>
<keyword evidence="1 4" id="KW-0479">Metal-binding</keyword>
<dbReference type="CDD" id="cd08368">
    <property type="entry name" value="LIM"/>
    <property type="match status" value="1"/>
</dbReference>
<dbReference type="InterPro" id="IPR001781">
    <property type="entry name" value="Znf_LIM"/>
</dbReference>
<name>A0A5A9NLQ3_9TELE</name>
<feature type="compositionally biased region" description="Polar residues" evidence="5">
    <location>
        <begin position="8"/>
        <end position="22"/>
    </location>
</feature>
<sequence length="502" mass="54994">MASPPLSPTQSHSKGNRQSVLKTTKVRTALKGDNSWIQRRQQENLEQEEDEKPWIAEVRANRSDGVLEETSPVSTATTKDPLPTVSTENGVNSFTKKSSDSYKKIAPHTIRVNNETPVQSAPALDEEEMEKRTAAASSVLKGSAASQRSYVLSAAKKYDSSEQPNSSTQTSTSFVAKRVVISDDEDLPTTEPAPSASQHSVESLTALSDTLISFKTEPARMDPKLILEKRNGLKNDDLLDLSESKPALDLLSQDLLTGGSSLPYTQQTQKSLDLLTDDVIPSNTSATRINTDYTYSTTTVKQSTHFESCDDPFDPIPIGSHRTKSHEWYSDPISDSTSSSTVTIKHYESPMNVDPNMSEDALVSLAEDVIPFNTNSSTSTKIVDTVDEEKLPESESKKGFVYVKEYVNNSNHDGSSSDYVTSSTSGYNYSSPSTYSSSKEKSCTFCGELVGNDTITIEHLNISCHPSCFKCGICSKPMGDLLYNMFLHRGTVHCESCYSNVL</sequence>
<evidence type="ECO:0000256" key="1">
    <source>
        <dbReference type="ARBA" id="ARBA00022723"/>
    </source>
</evidence>
<comment type="caution">
    <text evidence="7">The sequence shown here is derived from an EMBL/GenBank/DDBJ whole genome shotgun (WGS) entry which is preliminary data.</text>
</comment>
<keyword evidence="2 4" id="KW-0862">Zinc</keyword>
<evidence type="ECO:0000313" key="8">
    <source>
        <dbReference type="Proteomes" id="UP000324632"/>
    </source>
</evidence>
<dbReference type="PROSITE" id="PS50023">
    <property type="entry name" value="LIM_DOMAIN_2"/>
    <property type="match status" value="1"/>
</dbReference>
<feature type="region of interest" description="Disordered" evidence="5">
    <location>
        <begin position="1"/>
        <end position="118"/>
    </location>
</feature>
<dbReference type="InterPro" id="IPR052621">
    <property type="entry name" value="Cell_Prolif/Cornif_Regul"/>
</dbReference>
<dbReference type="Proteomes" id="UP000324632">
    <property type="component" value="Chromosome 17"/>
</dbReference>
<keyword evidence="8" id="KW-1185">Reference proteome</keyword>
<evidence type="ECO:0000256" key="5">
    <source>
        <dbReference type="SAM" id="MobiDB-lite"/>
    </source>
</evidence>
<dbReference type="PROSITE" id="PS00478">
    <property type="entry name" value="LIM_DOMAIN_1"/>
    <property type="match status" value="1"/>
</dbReference>